<dbReference type="GO" id="GO:0003925">
    <property type="term" value="F:G protein activity"/>
    <property type="evidence" value="ECO:0007669"/>
    <property type="project" value="UniProtKB-EC"/>
</dbReference>
<evidence type="ECO:0000256" key="3">
    <source>
        <dbReference type="ARBA" id="ARBA00022741"/>
    </source>
</evidence>
<keyword evidence="6" id="KW-1185">Reference proteome</keyword>
<name>A0AAJ7STZ0_PETMA</name>
<evidence type="ECO:0000256" key="2">
    <source>
        <dbReference type="ARBA" id="ARBA00011984"/>
    </source>
</evidence>
<gene>
    <name evidence="7" type="primary">RERGL</name>
</gene>
<dbReference type="InterPro" id="IPR005225">
    <property type="entry name" value="Small_GTP-bd"/>
</dbReference>
<keyword evidence="3" id="KW-0547">Nucleotide-binding</keyword>
<dbReference type="InterPro" id="IPR001806">
    <property type="entry name" value="Small_GTPase"/>
</dbReference>
<dbReference type="EC" id="3.6.5.2" evidence="2"/>
<dbReference type="InterPro" id="IPR051065">
    <property type="entry name" value="Ras-related_GTPase"/>
</dbReference>
<organism evidence="6 7">
    <name type="scientific">Petromyzon marinus</name>
    <name type="common">Sea lamprey</name>
    <dbReference type="NCBI Taxonomy" id="7757"/>
    <lineage>
        <taxon>Eukaryota</taxon>
        <taxon>Metazoa</taxon>
        <taxon>Chordata</taxon>
        <taxon>Craniata</taxon>
        <taxon>Vertebrata</taxon>
        <taxon>Cyclostomata</taxon>
        <taxon>Hyperoartia</taxon>
        <taxon>Petromyzontiformes</taxon>
        <taxon>Petromyzontidae</taxon>
        <taxon>Petromyzon</taxon>
    </lineage>
</organism>
<dbReference type="NCBIfam" id="TIGR00231">
    <property type="entry name" value="small_GTP"/>
    <property type="match status" value="1"/>
</dbReference>
<dbReference type="GO" id="GO:0005525">
    <property type="term" value="F:GTP binding"/>
    <property type="evidence" value="ECO:0007669"/>
    <property type="project" value="InterPro"/>
</dbReference>
<dbReference type="PROSITE" id="PS51419">
    <property type="entry name" value="RAB"/>
    <property type="match status" value="1"/>
</dbReference>
<dbReference type="Pfam" id="PF00071">
    <property type="entry name" value="Ras"/>
    <property type="match status" value="1"/>
</dbReference>
<dbReference type="GeneID" id="116939881"/>
<evidence type="ECO:0000313" key="7">
    <source>
        <dbReference type="RefSeq" id="XP_032804750.1"/>
    </source>
</evidence>
<dbReference type="InterPro" id="IPR027417">
    <property type="entry name" value="P-loop_NTPase"/>
</dbReference>
<dbReference type="SMART" id="SM00174">
    <property type="entry name" value="RHO"/>
    <property type="match status" value="1"/>
</dbReference>
<comment type="similarity">
    <text evidence="1">Belongs to the small GTPase superfamily. Ras family.</text>
</comment>
<dbReference type="SUPFAM" id="SSF52540">
    <property type="entry name" value="P-loop containing nucleoside triphosphate hydrolases"/>
    <property type="match status" value="1"/>
</dbReference>
<evidence type="ECO:0000256" key="5">
    <source>
        <dbReference type="ARBA" id="ARBA00048098"/>
    </source>
</evidence>
<dbReference type="SMART" id="SM00173">
    <property type="entry name" value="RAS"/>
    <property type="match status" value="1"/>
</dbReference>
<evidence type="ECO:0000256" key="4">
    <source>
        <dbReference type="ARBA" id="ARBA00022801"/>
    </source>
</evidence>
<dbReference type="PROSITE" id="PS51421">
    <property type="entry name" value="RAS"/>
    <property type="match status" value="1"/>
</dbReference>
<reference evidence="7" key="1">
    <citation type="submission" date="2025-08" db="UniProtKB">
        <authorList>
            <consortium name="RefSeq"/>
        </authorList>
    </citation>
    <scope>IDENTIFICATION</scope>
    <source>
        <tissue evidence="7">Sperm</tissue>
    </source>
</reference>
<protein>
    <recommendedName>
        <fullName evidence="2">small monomeric GTPase</fullName>
        <ecNumber evidence="2">3.6.5.2</ecNumber>
    </recommendedName>
</protein>
<sequence>MNDVKVVVLGSDNVGKSALIVRYLTKRFIGEYASNSDSLYRKRLSVDGRQMNLEIFDPCSQLREGRTGLGDQVQWADGFLIVYDISDKASFLAAQSLVYRIKESHQELYKSDAHPMLCLVGNKQDLCHAREVEEEEARLFALECRAQFCELSAAEQSTEVSAMFARLLRATLEYSRDRRRHSGSKSMAKLINNVFGKRRQSV</sequence>
<evidence type="ECO:0000313" key="6">
    <source>
        <dbReference type="Proteomes" id="UP001318040"/>
    </source>
</evidence>
<proteinExistence type="inferred from homology"/>
<dbReference type="PRINTS" id="PR00449">
    <property type="entry name" value="RASTRNSFRMNG"/>
</dbReference>
<keyword evidence="4" id="KW-0378">Hydrolase</keyword>
<accession>A0AAJ7STZ0</accession>
<dbReference type="RefSeq" id="XP_032804750.1">
    <property type="nucleotide sequence ID" value="XM_032948859.1"/>
</dbReference>
<dbReference type="Gene3D" id="3.40.50.300">
    <property type="entry name" value="P-loop containing nucleotide triphosphate hydrolases"/>
    <property type="match status" value="1"/>
</dbReference>
<dbReference type="AlphaFoldDB" id="A0AAJ7STZ0"/>
<dbReference type="SMART" id="SM00175">
    <property type="entry name" value="RAB"/>
    <property type="match status" value="1"/>
</dbReference>
<dbReference type="CTD" id="79785"/>
<dbReference type="PANTHER" id="PTHR45704">
    <property type="entry name" value="RAS-LIKE FAMILY MEMBER 11"/>
    <property type="match status" value="1"/>
</dbReference>
<dbReference type="KEGG" id="pmrn:116939881"/>
<comment type="catalytic activity">
    <reaction evidence="5">
        <text>GTP + H2O = GDP + phosphate + H(+)</text>
        <dbReference type="Rhea" id="RHEA:19669"/>
        <dbReference type="ChEBI" id="CHEBI:15377"/>
        <dbReference type="ChEBI" id="CHEBI:15378"/>
        <dbReference type="ChEBI" id="CHEBI:37565"/>
        <dbReference type="ChEBI" id="CHEBI:43474"/>
        <dbReference type="ChEBI" id="CHEBI:58189"/>
        <dbReference type="EC" id="3.6.5.2"/>
    </reaction>
</comment>
<evidence type="ECO:0000256" key="1">
    <source>
        <dbReference type="ARBA" id="ARBA00008344"/>
    </source>
</evidence>
<dbReference type="Proteomes" id="UP001318040">
    <property type="component" value="Chromosome 7"/>
</dbReference>